<evidence type="ECO:0000313" key="19">
    <source>
        <dbReference type="Proteomes" id="UP000242972"/>
    </source>
</evidence>
<dbReference type="PROSITE" id="PS00770">
    <property type="entry name" value="AA_TRANSFER_CLASS_4"/>
    <property type="match status" value="1"/>
</dbReference>
<dbReference type="GO" id="GO:0009097">
    <property type="term" value="P:isoleucine biosynthetic process"/>
    <property type="evidence" value="ECO:0007669"/>
    <property type="project" value="UniProtKB-UniPathway"/>
</dbReference>
<evidence type="ECO:0000256" key="13">
    <source>
        <dbReference type="ARBA" id="ARBA00048798"/>
    </source>
</evidence>
<gene>
    <name evidence="17" type="primary">ilvE</name>
    <name evidence="18" type="ORF">C7B46_05745</name>
</gene>
<dbReference type="EMBL" id="PXYW01000009">
    <property type="protein sequence ID" value="PSR34417.1"/>
    <property type="molecule type" value="Genomic_DNA"/>
</dbReference>
<evidence type="ECO:0000256" key="6">
    <source>
        <dbReference type="ARBA" id="ARBA00009320"/>
    </source>
</evidence>
<evidence type="ECO:0000256" key="2">
    <source>
        <dbReference type="ARBA" id="ARBA00003109"/>
    </source>
</evidence>
<dbReference type="Gene3D" id="3.20.10.10">
    <property type="entry name" value="D-amino Acid Aminotransferase, subunit A, domain 2"/>
    <property type="match status" value="1"/>
</dbReference>
<dbReference type="InterPro" id="IPR001544">
    <property type="entry name" value="Aminotrans_IV"/>
</dbReference>
<protein>
    <recommendedName>
        <fullName evidence="17">Branched-chain-amino-acid aminotransferase</fullName>
        <shortName evidence="17">BCAT</shortName>
        <ecNumber evidence="17">2.6.1.42</ecNumber>
    </recommendedName>
</protein>
<dbReference type="AlphaFoldDB" id="A0A2T2XIX9"/>
<evidence type="ECO:0000256" key="12">
    <source>
        <dbReference type="ARBA" id="ARBA00048212"/>
    </source>
</evidence>
<dbReference type="Proteomes" id="UP000242972">
    <property type="component" value="Unassembled WGS sequence"/>
</dbReference>
<evidence type="ECO:0000256" key="11">
    <source>
        <dbReference type="ARBA" id="ARBA00023304"/>
    </source>
</evidence>
<dbReference type="GO" id="GO:0052655">
    <property type="term" value="F:L-valine-2-oxoglutarate transaminase activity"/>
    <property type="evidence" value="ECO:0007669"/>
    <property type="project" value="RHEA"/>
</dbReference>
<dbReference type="Pfam" id="PF01063">
    <property type="entry name" value="Aminotran_4"/>
    <property type="match status" value="1"/>
</dbReference>
<dbReference type="UniPathway" id="UPA00048">
    <property type="reaction ID" value="UER00073"/>
</dbReference>
<comment type="pathway">
    <text evidence="5 17">Amino-acid biosynthesis; L-leucine biosynthesis; L-leucine from 3-methyl-2-oxobutanoate: step 4/4.</text>
</comment>
<dbReference type="InterPro" id="IPR036038">
    <property type="entry name" value="Aminotransferase-like"/>
</dbReference>
<evidence type="ECO:0000256" key="5">
    <source>
        <dbReference type="ARBA" id="ARBA00005072"/>
    </source>
</evidence>
<evidence type="ECO:0000256" key="1">
    <source>
        <dbReference type="ARBA" id="ARBA00001933"/>
    </source>
</evidence>
<dbReference type="PANTHER" id="PTHR42743:SF4">
    <property type="entry name" value="BRANCHED-CHAIN-AMINO-ACID AMINOTRANSFERASE-RELATED"/>
    <property type="match status" value="1"/>
</dbReference>
<comment type="caution">
    <text evidence="18">The sequence shown here is derived from an EMBL/GenBank/DDBJ whole genome shotgun (WGS) entry which is preliminary data.</text>
</comment>
<evidence type="ECO:0000256" key="7">
    <source>
        <dbReference type="ARBA" id="ARBA00022576"/>
    </source>
</evidence>
<dbReference type="UniPathway" id="UPA00047">
    <property type="reaction ID" value="UER00058"/>
</dbReference>
<evidence type="ECO:0000256" key="16">
    <source>
        <dbReference type="RuleBase" id="RU004516"/>
    </source>
</evidence>
<evidence type="ECO:0000256" key="9">
    <source>
        <dbReference type="ARBA" id="ARBA00022679"/>
    </source>
</evidence>
<dbReference type="UniPathway" id="UPA00049">
    <property type="reaction ID" value="UER00062"/>
</dbReference>
<dbReference type="InterPro" id="IPR043131">
    <property type="entry name" value="BCAT-like_N"/>
</dbReference>
<dbReference type="NCBIfam" id="NF005146">
    <property type="entry name" value="PRK06606.1"/>
    <property type="match status" value="1"/>
</dbReference>
<dbReference type="InterPro" id="IPR043132">
    <property type="entry name" value="BCAT-like_C"/>
</dbReference>
<evidence type="ECO:0000256" key="14">
    <source>
        <dbReference type="ARBA" id="ARBA00049229"/>
    </source>
</evidence>
<keyword evidence="7 17" id="KW-0032">Aminotransferase</keyword>
<comment type="pathway">
    <text evidence="3 17">Amino-acid biosynthesis; L-isoleucine biosynthesis; L-isoleucine from 2-oxobutanoate: step 4/4.</text>
</comment>
<dbReference type="GO" id="GO:0009098">
    <property type="term" value="P:L-leucine biosynthetic process"/>
    <property type="evidence" value="ECO:0007669"/>
    <property type="project" value="UniProtKB-UniPathway"/>
</dbReference>
<sequence>MSEELMAKGPSARQEIEAGMCFFKGQIMPLAQATVGVATHALNYGTGCFEGIRAYWNEDTGQLYILKGLEHYQRLLRSAKILKISVPYSAEELLEWTVKVLSLNEFRQDVYIRPLAFKAAQIIKVTLTGVRDELAIFAVPMGDYVSTTGLKVTVSNWQRIADNIIPSRAKVTGAYINAALASDAATADGYDEAIMLGQDGQVAEASSSNLFIVRDNKIITSPVTADILEGITRQAVFELAHDMGLVTEERAIDRTELYVADEVFLCGTGVQLAGVVEIDHRVIGDGDMGPITQRLQSLYYDAVRGNNRQYRHWLTPVYGGGQ</sequence>
<dbReference type="InterPro" id="IPR018300">
    <property type="entry name" value="Aminotrans_IV_CS"/>
</dbReference>
<evidence type="ECO:0000256" key="3">
    <source>
        <dbReference type="ARBA" id="ARBA00004824"/>
    </source>
</evidence>
<dbReference type="SUPFAM" id="SSF56752">
    <property type="entry name" value="D-aminoacid aminotransferase-like PLP-dependent enzymes"/>
    <property type="match status" value="1"/>
</dbReference>
<dbReference type="Gene3D" id="3.30.470.10">
    <property type="match status" value="1"/>
</dbReference>
<comment type="similarity">
    <text evidence="6 15">Belongs to the class-IV pyridoxal-phosphate-dependent aminotransferase family.</text>
</comment>
<comment type="catalytic activity">
    <reaction evidence="13 17">
        <text>L-isoleucine + 2-oxoglutarate = (S)-3-methyl-2-oxopentanoate + L-glutamate</text>
        <dbReference type="Rhea" id="RHEA:24801"/>
        <dbReference type="ChEBI" id="CHEBI:16810"/>
        <dbReference type="ChEBI" id="CHEBI:29985"/>
        <dbReference type="ChEBI" id="CHEBI:35146"/>
        <dbReference type="ChEBI" id="CHEBI:58045"/>
        <dbReference type="EC" id="2.6.1.42"/>
    </reaction>
</comment>
<dbReference type="EC" id="2.6.1.42" evidence="17"/>
<dbReference type="GO" id="GO:0052654">
    <property type="term" value="F:L-leucine-2-oxoglutarate transaminase activity"/>
    <property type="evidence" value="ECO:0007669"/>
    <property type="project" value="RHEA"/>
</dbReference>
<evidence type="ECO:0000256" key="17">
    <source>
        <dbReference type="RuleBase" id="RU364094"/>
    </source>
</evidence>
<accession>A0A2T2XIX9</accession>
<comment type="cofactor">
    <cofactor evidence="1 16">
        <name>pyridoxal 5'-phosphate</name>
        <dbReference type="ChEBI" id="CHEBI:597326"/>
    </cofactor>
</comment>
<evidence type="ECO:0000256" key="8">
    <source>
        <dbReference type="ARBA" id="ARBA00022605"/>
    </source>
</evidence>
<reference evidence="18 19" key="1">
    <citation type="journal article" date="2014" name="BMC Genomics">
        <title>Comparison of environmental and isolate Sulfobacillus genomes reveals diverse carbon, sulfur, nitrogen, and hydrogen metabolisms.</title>
        <authorList>
            <person name="Justice N.B."/>
            <person name="Norman A."/>
            <person name="Brown C.T."/>
            <person name="Singh A."/>
            <person name="Thomas B.C."/>
            <person name="Banfield J.F."/>
        </authorList>
    </citation>
    <scope>NUCLEOTIDE SEQUENCE [LARGE SCALE GENOMIC DNA]</scope>
    <source>
        <strain evidence="18">AMDSBA4</strain>
    </source>
</reference>
<keyword evidence="9 17" id="KW-0808">Transferase</keyword>
<comment type="pathway">
    <text evidence="4 17">Amino-acid biosynthesis; L-valine biosynthesis; L-valine from pyruvate: step 4/4.</text>
</comment>
<evidence type="ECO:0000256" key="15">
    <source>
        <dbReference type="RuleBase" id="RU004106"/>
    </source>
</evidence>
<name>A0A2T2XIX9_9FIRM</name>
<dbReference type="GO" id="GO:0052656">
    <property type="term" value="F:L-isoleucine-2-oxoglutarate transaminase activity"/>
    <property type="evidence" value="ECO:0007669"/>
    <property type="project" value="RHEA"/>
</dbReference>
<dbReference type="InterPro" id="IPR005785">
    <property type="entry name" value="B_amino_transI"/>
</dbReference>
<dbReference type="InterPro" id="IPR050571">
    <property type="entry name" value="Class-IV_PLP-Dep_Aminotrnsfr"/>
</dbReference>
<comment type="catalytic activity">
    <reaction evidence="14 17">
        <text>L-leucine + 2-oxoglutarate = 4-methyl-2-oxopentanoate + L-glutamate</text>
        <dbReference type="Rhea" id="RHEA:18321"/>
        <dbReference type="ChEBI" id="CHEBI:16810"/>
        <dbReference type="ChEBI" id="CHEBI:17865"/>
        <dbReference type="ChEBI" id="CHEBI:29985"/>
        <dbReference type="ChEBI" id="CHEBI:57427"/>
        <dbReference type="EC" id="2.6.1.42"/>
    </reaction>
</comment>
<comment type="function">
    <text evidence="2 17">Acts on leucine, isoleucine and valine.</text>
</comment>
<dbReference type="GO" id="GO:0009099">
    <property type="term" value="P:L-valine biosynthetic process"/>
    <property type="evidence" value="ECO:0007669"/>
    <property type="project" value="UniProtKB-UniPathway"/>
</dbReference>
<dbReference type="FunFam" id="3.20.10.10:FF:000002">
    <property type="entry name" value="D-alanine aminotransferase"/>
    <property type="match status" value="1"/>
</dbReference>
<keyword evidence="10 16" id="KW-0663">Pyridoxal phosphate</keyword>
<keyword evidence="8 17" id="KW-0028">Amino-acid biosynthesis</keyword>
<proteinExistence type="inferred from homology"/>
<organism evidence="18 19">
    <name type="scientific">Sulfobacillus benefaciens</name>
    <dbReference type="NCBI Taxonomy" id="453960"/>
    <lineage>
        <taxon>Bacteria</taxon>
        <taxon>Bacillati</taxon>
        <taxon>Bacillota</taxon>
        <taxon>Clostridia</taxon>
        <taxon>Eubacteriales</taxon>
        <taxon>Clostridiales Family XVII. Incertae Sedis</taxon>
        <taxon>Sulfobacillus</taxon>
    </lineage>
</organism>
<evidence type="ECO:0000256" key="4">
    <source>
        <dbReference type="ARBA" id="ARBA00004931"/>
    </source>
</evidence>
<evidence type="ECO:0000256" key="10">
    <source>
        <dbReference type="ARBA" id="ARBA00022898"/>
    </source>
</evidence>
<comment type="catalytic activity">
    <reaction evidence="12 17">
        <text>L-valine + 2-oxoglutarate = 3-methyl-2-oxobutanoate + L-glutamate</text>
        <dbReference type="Rhea" id="RHEA:24813"/>
        <dbReference type="ChEBI" id="CHEBI:11851"/>
        <dbReference type="ChEBI" id="CHEBI:16810"/>
        <dbReference type="ChEBI" id="CHEBI:29985"/>
        <dbReference type="ChEBI" id="CHEBI:57762"/>
        <dbReference type="EC" id="2.6.1.42"/>
    </reaction>
</comment>
<evidence type="ECO:0000313" key="18">
    <source>
        <dbReference type="EMBL" id="PSR34417.1"/>
    </source>
</evidence>
<dbReference type="PANTHER" id="PTHR42743">
    <property type="entry name" value="AMINO-ACID AMINOTRANSFERASE"/>
    <property type="match status" value="1"/>
</dbReference>
<keyword evidence="11 17" id="KW-0100">Branched-chain amino acid biosynthesis</keyword>
<dbReference type="NCBIfam" id="TIGR01122">
    <property type="entry name" value="ilvE_I"/>
    <property type="match status" value="1"/>
</dbReference>